<feature type="compositionally biased region" description="Acidic residues" evidence="2">
    <location>
        <begin position="1193"/>
        <end position="1220"/>
    </location>
</feature>
<feature type="compositionally biased region" description="Polar residues" evidence="2">
    <location>
        <begin position="747"/>
        <end position="760"/>
    </location>
</feature>
<dbReference type="InterPro" id="IPR001680">
    <property type="entry name" value="WD40_rpt"/>
</dbReference>
<protein>
    <recommendedName>
        <fullName evidence="3">DUF2415 domain-containing protein</fullName>
    </recommendedName>
</protein>
<evidence type="ECO:0000256" key="2">
    <source>
        <dbReference type="SAM" id="MobiDB-lite"/>
    </source>
</evidence>
<dbReference type="InterPro" id="IPR015943">
    <property type="entry name" value="WD40/YVTN_repeat-like_dom_sf"/>
</dbReference>
<feature type="region of interest" description="Disordered" evidence="2">
    <location>
        <begin position="573"/>
        <end position="637"/>
    </location>
</feature>
<proteinExistence type="predicted"/>
<feature type="region of interest" description="Disordered" evidence="2">
    <location>
        <begin position="1014"/>
        <end position="1079"/>
    </location>
</feature>
<feature type="compositionally biased region" description="Low complexity" evidence="2">
    <location>
        <begin position="1053"/>
        <end position="1073"/>
    </location>
</feature>
<dbReference type="SMART" id="SM00320">
    <property type="entry name" value="WD40"/>
    <property type="match status" value="3"/>
</dbReference>
<accession>A0A9Q5I5B2</accession>
<gene>
    <name evidence="4" type="ORF">A7U60_g935</name>
</gene>
<dbReference type="OrthoDB" id="64353at2759"/>
<feature type="compositionally biased region" description="Low complexity" evidence="2">
    <location>
        <begin position="891"/>
        <end position="904"/>
    </location>
</feature>
<feature type="region of interest" description="Disordered" evidence="2">
    <location>
        <begin position="816"/>
        <end position="915"/>
    </location>
</feature>
<feature type="compositionally biased region" description="Low complexity" evidence="2">
    <location>
        <begin position="616"/>
        <end position="637"/>
    </location>
</feature>
<feature type="compositionally biased region" description="Gly residues" evidence="2">
    <location>
        <begin position="829"/>
        <end position="849"/>
    </location>
</feature>
<dbReference type="PANTHER" id="PTHR43991">
    <property type="entry name" value="WD REPEAT PROTEIN (AFU_ORTHOLOGUE AFUA_8G05640)-RELATED"/>
    <property type="match status" value="1"/>
</dbReference>
<evidence type="ECO:0000313" key="5">
    <source>
        <dbReference type="Proteomes" id="UP000757232"/>
    </source>
</evidence>
<feature type="compositionally biased region" description="Low complexity" evidence="2">
    <location>
        <begin position="1014"/>
        <end position="1027"/>
    </location>
</feature>
<evidence type="ECO:0000259" key="3">
    <source>
        <dbReference type="Pfam" id="PF10313"/>
    </source>
</evidence>
<reference evidence="4" key="1">
    <citation type="submission" date="2016-06" db="EMBL/GenBank/DDBJ databases">
        <title>Draft Genome sequence of the fungus Inonotus baumii.</title>
        <authorList>
            <person name="Zhu H."/>
            <person name="Lin W."/>
        </authorList>
    </citation>
    <scope>NUCLEOTIDE SEQUENCE</scope>
    <source>
        <strain evidence="4">821</strain>
    </source>
</reference>
<feature type="region of interest" description="Disordered" evidence="2">
    <location>
        <begin position="725"/>
        <end position="785"/>
    </location>
</feature>
<feature type="compositionally biased region" description="Basic and acidic residues" evidence="2">
    <location>
        <begin position="948"/>
        <end position="970"/>
    </location>
</feature>
<dbReference type="SUPFAM" id="SSF50969">
    <property type="entry name" value="YVTN repeat-like/Quinoprotein amine dehydrogenase"/>
    <property type="match status" value="1"/>
</dbReference>
<keyword evidence="1" id="KW-0853">WD repeat</keyword>
<feature type="compositionally biased region" description="Low complexity" evidence="2">
    <location>
        <begin position="14"/>
        <end position="23"/>
    </location>
</feature>
<feature type="compositionally biased region" description="Low complexity" evidence="2">
    <location>
        <begin position="1238"/>
        <end position="1336"/>
    </location>
</feature>
<sequence>MTLSHRRLPPSPSSHPKLVSSHPTTSAPANVRISHVQLRDLIVCPAERGVLWYVGDNGILEQDIISNTPPQTIASLKFTPVTLSTLRLASSYPGGKDVVILAAGGQDAELFLGMYLYHPRRTRQAKHQQNLYEPPLDTRPQETLHLSEDVSTEVDDNDDEIDLDVKEEEEQDEHPGYSTSVWQHTSSLVGSINNNVLLYMPPPPLHEHDLYEDNEEDREVSPRLVVSNNDCTVKFFDVCLARKGLRRPPALQRPQERAAAAVDTRYWRQDPGYAYRATYEGEGWEKGSEKVVRYERVGCLRLPVPVNHTSISPDGSTVLSCGDASTIYLHRILPVRDGSTLLFEPLATYTIPPPTPLPPLPPPSSSPVSQGRTFLHRYVGQNDPGGQYLPFAFVNGSWVLAGPHPYLSDVSGMEIPPACFTTAWSADGMRFAVASQEGMVRVWDVRSKEPLGCAGWETGPGGAAAAAAAASASASVASASASDATSGVTGTAQDGRDESLSSAIATAALNYDTQRALFEFTGGAPPWGVRSLKFARNASGREVLVFTEHVSRVHVIDADTFSRHDVLRIPHVQPSTSAAPQARDPHSHQYPRHHHHHHHHRSSGARLPVFRPPQPSSSTLLNTPPPSTNNAPTPTSTNLATQMYAIPSADLPRWLLDGAASANAGYSYVPNFLFNTSAVWRGAEDAAAPPRVGQGVDGASGANAAATAASTAAATPRLASRLEGRARARRLGLVPPRISRPPESQREGNNASSTSSTNLGAPTGRVLSPGLPLTRSPDPAGTTLFRTSLHDYGVEPERGEDAGNSGSDTDYQARLRRRYSAASSSGSRSGTGSGSGSGSGSAGTIGGGRAGRRDVMVRLREMERARRQGEAQEGSELRRRSPAILRSRDPVSAGAGVASGVEGSGESRLRDNAQMEEDIAFHAAREHERDRDRAELLYRIHEVRERIQAGREREQARAHEEREQELEREAAYAPVPEDAEGGPVLIPPLSSTRSEEDVRSVLAAHGIASVRSQALGAESASASAAVDAQEEGADDARSERSQVLFAADERRPGSSSSASSSSASSTTPSSISGVTGYTGITGVSTRAQAGSLVGEVHGASASADMGTSTVPYPHAASEPGAGDDFEANENPSTSLSTTTSQRRRRLNSTALMTPSIRNMRAAQAALRAMDEALDDYRMEVDEDVESHSHADPEQDVDLDEDRDAEGEEEESDSDATELDCAEPPSALEQGRTAEGADSSLNPEVSVSSSTSASLSSHVGTASTTQPPSSSSSISSPSFSTPFQPTHSRSQSLPVPQSQRQRQSVPQTQTQTQSQSQSQSQPQQQQQSQPQGQTLPPCRDLIESTDRLDIAGITFDPSGAYMYVATVDGITEWAVQGVEQRWWHTGGCL</sequence>
<dbReference type="Pfam" id="PF10313">
    <property type="entry name" value="DUF2415"/>
    <property type="match status" value="1"/>
</dbReference>
<feature type="region of interest" description="Disordered" evidence="2">
    <location>
        <begin position="948"/>
        <end position="998"/>
    </location>
</feature>
<feature type="domain" description="DUF2415" evidence="3">
    <location>
        <begin position="529"/>
        <end position="567"/>
    </location>
</feature>
<feature type="compositionally biased region" description="Basic and acidic residues" evidence="2">
    <location>
        <begin position="1177"/>
        <end position="1192"/>
    </location>
</feature>
<feature type="compositionally biased region" description="Basic and acidic residues" evidence="2">
    <location>
        <begin position="851"/>
        <end position="879"/>
    </location>
</feature>
<name>A0A9Q5I5B2_SANBA</name>
<dbReference type="InterPro" id="IPR019417">
    <property type="entry name" value="DUF2415"/>
</dbReference>
<dbReference type="Proteomes" id="UP000757232">
    <property type="component" value="Unassembled WGS sequence"/>
</dbReference>
<dbReference type="EMBL" id="LNZH02000063">
    <property type="protein sequence ID" value="OCB91791.1"/>
    <property type="molecule type" value="Genomic_DNA"/>
</dbReference>
<feature type="repeat" description="WD" evidence="1">
    <location>
        <begin position="423"/>
        <end position="453"/>
    </location>
</feature>
<dbReference type="PANTHER" id="PTHR43991:SF9">
    <property type="entry name" value="DUF2415 DOMAIN-CONTAINING PROTEIN"/>
    <property type="match status" value="1"/>
</dbReference>
<organism evidence="4 5">
    <name type="scientific">Sanghuangporus baumii</name>
    <name type="common">Phellinus baumii</name>
    <dbReference type="NCBI Taxonomy" id="108892"/>
    <lineage>
        <taxon>Eukaryota</taxon>
        <taxon>Fungi</taxon>
        <taxon>Dikarya</taxon>
        <taxon>Basidiomycota</taxon>
        <taxon>Agaricomycotina</taxon>
        <taxon>Agaricomycetes</taxon>
        <taxon>Hymenochaetales</taxon>
        <taxon>Hymenochaetaceae</taxon>
        <taxon>Sanghuangporus</taxon>
    </lineage>
</organism>
<feature type="compositionally biased region" description="Basic and acidic residues" evidence="2">
    <location>
        <begin position="905"/>
        <end position="915"/>
    </location>
</feature>
<comment type="caution">
    <text evidence="4">The sequence shown here is derived from an EMBL/GenBank/DDBJ whole genome shotgun (WGS) entry which is preliminary data.</text>
</comment>
<feature type="region of interest" description="Disordered" evidence="2">
    <location>
        <begin position="1177"/>
        <end position="1338"/>
    </location>
</feature>
<evidence type="ECO:0000256" key="1">
    <source>
        <dbReference type="PROSITE-ProRule" id="PRU00221"/>
    </source>
</evidence>
<feature type="compositionally biased region" description="Basic residues" evidence="2">
    <location>
        <begin position="589"/>
        <end position="603"/>
    </location>
</feature>
<keyword evidence="5" id="KW-1185">Reference proteome</keyword>
<dbReference type="Pfam" id="PF00400">
    <property type="entry name" value="WD40"/>
    <property type="match status" value="1"/>
</dbReference>
<dbReference type="Gene3D" id="2.130.10.10">
    <property type="entry name" value="YVTN repeat-like/Quinoprotein amine dehydrogenase"/>
    <property type="match status" value="1"/>
</dbReference>
<dbReference type="InterPro" id="IPR011044">
    <property type="entry name" value="Quino_amine_DH_bsu"/>
</dbReference>
<feature type="region of interest" description="Disordered" evidence="2">
    <location>
        <begin position="1099"/>
        <end position="1156"/>
    </location>
</feature>
<dbReference type="PROSITE" id="PS50082">
    <property type="entry name" value="WD_REPEATS_2"/>
    <property type="match status" value="1"/>
</dbReference>
<evidence type="ECO:0000313" key="4">
    <source>
        <dbReference type="EMBL" id="OCB91791.1"/>
    </source>
</evidence>
<feature type="region of interest" description="Disordered" evidence="2">
    <location>
        <begin position="1"/>
        <end position="26"/>
    </location>
</feature>